<protein>
    <submittedName>
        <fullName evidence="2">Helix-turn-helix domain-containing protein</fullName>
    </submittedName>
</protein>
<feature type="region of interest" description="Disordered" evidence="1">
    <location>
        <begin position="58"/>
        <end position="123"/>
    </location>
</feature>
<gene>
    <name evidence="2" type="ORF">ENH89_04525</name>
</gene>
<feature type="compositionally biased region" description="Basic residues" evidence="1">
    <location>
        <begin position="90"/>
        <end position="99"/>
    </location>
</feature>
<name>A0A9C9TGD3_9HYPH</name>
<dbReference type="AlphaFoldDB" id="A0A9C9TGD3"/>
<reference evidence="2" key="1">
    <citation type="journal article" date="2020" name="mSystems">
        <title>Genome- and Community-Level Interaction Insights into Carbon Utilization and Element Cycling Functions of Hydrothermarchaeota in Hydrothermal Sediment.</title>
        <authorList>
            <person name="Zhou Z."/>
            <person name="Liu Y."/>
            <person name="Xu W."/>
            <person name="Pan J."/>
            <person name="Luo Z.H."/>
            <person name="Li M."/>
        </authorList>
    </citation>
    <scope>NUCLEOTIDE SEQUENCE</scope>
    <source>
        <strain evidence="2">HyVt-347</strain>
    </source>
</reference>
<dbReference type="Proteomes" id="UP000885680">
    <property type="component" value="Unassembled WGS sequence"/>
</dbReference>
<feature type="compositionally biased region" description="Polar residues" evidence="1">
    <location>
        <begin position="65"/>
        <end position="83"/>
    </location>
</feature>
<evidence type="ECO:0000313" key="3">
    <source>
        <dbReference type="Proteomes" id="UP000885680"/>
    </source>
</evidence>
<evidence type="ECO:0000256" key="1">
    <source>
        <dbReference type="SAM" id="MobiDB-lite"/>
    </source>
</evidence>
<proteinExistence type="predicted"/>
<comment type="caution">
    <text evidence="2">The sequence shown here is derived from an EMBL/GenBank/DDBJ whole genome shotgun (WGS) entry which is preliminary data.</text>
</comment>
<accession>A0A9C9TGD3</accession>
<dbReference type="EMBL" id="DRGN01000063">
    <property type="protein sequence ID" value="HET99625.1"/>
    <property type="molecule type" value="Genomic_DNA"/>
</dbReference>
<evidence type="ECO:0000313" key="2">
    <source>
        <dbReference type="EMBL" id="HET99625.1"/>
    </source>
</evidence>
<organism evidence="2 3">
    <name type="scientific">Aurantimonas coralicida</name>
    <dbReference type="NCBI Taxonomy" id="182270"/>
    <lineage>
        <taxon>Bacteria</taxon>
        <taxon>Pseudomonadati</taxon>
        <taxon>Pseudomonadota</taxon>
        <taxon>Alphaproteobacteria</taxon>
        <taxon>Hyphomicrobiales</taxon>
        <taxon>Aurantimonadaceae</taxon>
        <taxon>Aurantimonas</taxon>
    </lineage>
</organism>
<sequence>MAEPSRHYTVKSLAAHWAVDEETIRRMIKKRRIAHLKIESSTRIPVAAVKAYEKANLCPAAPDPSRNSGSSASPDADTGTSFGPSAADRRKYRRARKTGPRPAPGCLDGSGNVTPFPAQRPAP</sequence>